<feature type="transmembrane region" description="Helical" evidence="10">
    <location>
        <begin position="51"/>
        <end position="74"/>
    </location>
</feature>
<proteinExistence type="inferred from homology"/>
<dbReference type="GO" id="GO:0005886">
    <property type="term" value="C:plasma membrane"/>
    <property type="evidence" value="ECO:0007669"/>
    <property type="project" value="UniProtKB-SubCell"/>
</dbReference>
<dbReference type="AlphaFoldDB" id="A0A937VXE4"/>
<comment type="subcellular location">
    <subcellularLocation>
        <location evidence="1 10">Cell membrane</location>
        <topology evidence="1 10">Multi-pass membrane protein</topology>
    </subcellularLocation>
</comment>
<comment type="caution">
    <text evidence="12">The sequence shown here is derived from an EMBL/GenBank/DDBJ whole genome shotgun (WGS) entry which is preliminary data.</text>
</comment>
<sequence length="149" mass="14908">MFVLLVIVHVTVCLALILVVLLQVGKGQSIGAAFGGAGSSQTFFGSRGPATFLSRLTTASAALFMLTSLGLAYMSSGGGQNTSILDKMPAPAADTAPTPAPTPDASAPMVPSTEQAPVVMPQTDPAPLPAAPAPTQEAPAPAPEAPKKE</sequence>
<dbReference type="PANTHER" id="PTHR34182:SF1">
    <property type="entry name" value="PROTEIN-EXPORT MEMBRANE PROTEIN SECG"/>
    <property type="match status" value="1"/>
</dbReference>
<evidence type="ECO:0000256" key="9">
    <source>
        <dbReference type="ARBA" id="ARBA00023136"/>
    </source>
</evidence>
<feature type="compositionally biased region" description="Low complexity" evidence="11">
    <location>
        <begin position="89"/>
        <end position="108"/>
    </location>
</feature>
<reference evidence="12" key="1">
    <citation type="submission" date="2019-03" db="EMBL/GenBank/DDBJ databases">
        <title>Lake Tanganyika Metagenome-Assembled Genomes (MAGs).</title>
        <authorList>
            <person name="Tran P."/>
        </authorList>
    </citation>
    <scope>NUCLEOTIDE SEQUENCE</scope>
    <source>
        <strain evidence="12">K_DeepCast_65m_m2_066</strain>
    </source>
</reference>
<organism evidence="12 13">
    <name type="scientific">Tectimicrobiota bacterium</name>
    <dbReference type="NCBI Taxonomy" id="2528274"/>
    <lineage>
        <taxon>Bacteria</taxon>
        <taxon>Pseudomonadati</taxon>
        <taxon>Nitrospinota/Tectimicrobiota group</taxon>
        <taxon>Candidatus Tectimicrobiota</taxon>
    </lineage>
</organism>
<dbReference type="GO" id="GO:0009306">
    <property type="term" value="P:protein secretion"/>
    <property type="evidence" value="ECO:0007669"/>
    <property type="project" value="UniProtKB-UniRule"/>
</dbReference>
<keyword evidence="9 10" id="KW-0472">Membrane</keyword>
<evidence type="ECO:0000256" key="8">
    <source>
        <dbReference type="ARBA" id="ARBA00023010"/>
    </source>
</evidence>
<evidence type="ECO:0000256" key="4">
    <source>
        <dbReference type="ARBA" id="ARBA00022475"/>
    </source>
</evidence>
<evidence type="ECO:0000256" key="6">
    <source>
        <dbReference type="ARBA" id="ARBA00022927"/>
    </source>
</evidence>
<evidence type="ECO:0000256" key="1">
    <source>
        <dbReference type="ARBA" id="ARBA00004651"/>
    </source>
</evidence>
<evidence type="ECO:0000256" key="11">
    <source>
        <dbReference type="SAM" id="MobiDB-lite"/>
    </source>
</evidence>
<keyword evidence="4 10" id="KW-1003">Cell membrane</keyword>
<keyword evidence="3 10" id="KW-0813">Transport</keyword>
<keyword evidence="5 10" id="KW-0812">Transmembrane</keyword>
<keyword evidence="7 10" id="KW-1133">Transmembrane helix</keyword>
<evidence type="ECO:0000313" key="13">
    <source>
        <dbReference type="Proteomes" id="UP000712673"/>
    </source>
</evidence>
<dbReference type="InterPro" id="IPR004692">
    <property type="entry name" value="SecG"/>
</dbReference>
<evidence type="ECO:0000256" key="10">
    <source>
        <dbReference type="RuleBase" id="RU365087"/>
    </source>
</evidence>
<evidence type="ECO:0000256" key="3">
    <source>
        <dbReference type="ARBA" id="ARBA00022448"/>
    </source>
</evidence>
<evidence type="ECO:0000256" key="2">
    <source>
        <dbReference type="ARBA" id="ARBA00008445"/>
    </source>
</evidence>
<evidence type="ECO:0000256" key="5">
    <source>
        <dbReference type="ARBA" id="ARBA00022692"/>
    </source>
</evidence>
<dbReference type="EMBL" id="VGLS01000042">
    <property type="protein sequence ID" value="MBM3222677.1"/>
    <property type="molecule type" value="Genomic_DNA"/>
</dbReference>
<comment type="similarity">
    <text evidence="2 10">Belongs to the SecG family.</text>
</comment>
<dbReference type="GO" id="GO:0015450">
    <property type="term" value="F:protein-transporting ATPase activity"/>
    <property type="evidence" value="ECO:0007669"/>
    <property type="project" value="UniProtKB-UniRule"/>
</dbReference>
<comment type="caution">
    <text evidence="10">Lacks conserved residue(s) required for the propagation of feature annotation.</text>
</comment>
<dbReference type="GO" id="GO:0065002">
    <property type="term" value="P:intracellular protein transmembrane transport"/>
    <property type="evidence" value="ECO:0007669"/>
    <property type="project" value="TreeGrafter"/>
</dbReference>
<protein>
    <recommendedName>
        <fullName evidence="10">Protein-export membrane protein SecG</fullName>
    </recommendedName>
</protein>
<dbReference type="NCBIfam" id="TIGR00810">
    <property type="entry name" value="secG"/>
    <property type="match status" value="1"/>
</dbReference>
<dbReference type="PANTHER" id="PTHR34182">
    <property type="entry name" value="PROTEIN-EXPORT MEMBRANE PROTEIN SECG"/>
    <property type="match status" value="1"/>
</dbReference>
<keyword evidence="8 10" id="KW-0811">Translocation</keyword>
<dbReference type="GO" id="GO:0043952">
    <property type="term" value="P:protein transport by the Sec complex"/>
    <property type="evidence" value="ECO:0007669"/>
    <property type="project" value="TreeGrafter"/>
</dbReference>
<comment type="function">
    <text evidence="10">Involved in protein export. Participates in an early event of protein translocation.</text>
</comment>
<gene>
    <name evidence="12" type="primary">secG</name>
    <name evidence="12" type="ORF">FJZ47_02575</name>
</gene>
<feature type="compositionally biased region" description="Pro residues" evidence="11">
    <location>
        <begin position="140"/>
        <end position="149"/>
    </location>
</feature>
<dbReference type="Proteomes" id="UP000712673">
    <property type="component" value="Unassembled WGS sequence"/>
</dbReference>
<dbReference type="Pfam" id="PF03840">
    <property type="entry name" value="SecG"/>
    <property type="match status" value="1"/>
</dbReference>
<feature type="region of interest" description="Disordered" evidence="11">
    <location>
        <begin position="83"/>
        <end position="149"/>
    </location>
</feature>
<evidence type="ECO:0000313" key="12">
    <source>
        <dbReference type="EMBL" id="MBM3222677.1"/>
    </source>
</evidence>
<keyword evidence="6 10" id="KW-0653">Protein transport</keyword>
<evidence type="ECO:0000256" key="7">
    <source>
        <dbReference type="ARBA" id="ARBA00022989"/>
    </source>
</evidence>
<accession>A0A937VXE4</accession>
<name>A0A937VXE4_UNCTE</name>
<dbReference type="PRINTS" id="PR01651">
    <property type="entry name" value="SECGEXPORT"/>
</dbReference>